<reference evidence="2" key="1">
    <citation type="submission" date="2018-05" db="EMBL/GenBank/DDBJ databases">
        <title>Leptospira yasudae sp. nov. and Leptospira stimsonii sp. nov., two pathogenic species of the genus Leptospira isolated from environmental sources.</title>
        <authorList>
            <person name="Casanovas-Massana A."/>
            <person name="Hamond C."/>
            <person name="Santos L.A."/>
            <person name="Hacker K.P."/>
            <person name="Balassiano I."/>
            <person name="Medeiros M.A."/>
            <person name="Reis M.G."/>
            <person name="Ko A.I."/>
            <person name="Wunder E.A."/>
        </authorList>
    </citation>
    <scope>NUCLEOTIDE SEQUENCE [LARGE SCALE GENOMIC DNA]</scope>
    <source>
        <strain evidence="2">AMB6-RJ</strain>
    </source>
</reference>
<name>A0A8B3CHI3_9LEPT</name>
<evidence type="ECO:0000313" key="1">
    <source>
        <dbReference type="EMBL" id="RHX83274.1"/>
    </source>
</evidence>
<gene>
    <name evidence="1" type="ORF">DLM78_22480</name>
</gene>
<dbReference type="EMBL" id="QHCS01000010">
    <property type="protein sequence ID" value="RHX83274.1"/>
    <property type="molecule type" value="Genomic_DNA"/>
</dbReference>
<dbReference type="Proteomes" id="UP000266669">
    <property type="component" value="Unassembled WGS sequence"/>
</dbReference>
<protein>
    <submittedName>
        <fullName evidence="1">Uncharacterized protein</fullName>
    </submittedName>
</protein>
<evidence type="ECO:0000313" key="2">
    <source>
        <dbReference type="Proteomes" id="UP000266669"/>
    </source>
</evidence>
<organism evidence="1 2">
    <name type="scientific">Leptospira stimsonii</name>
    <dbReference type="NCBI Taxonomy" id="2202203"/>
    <lineage>
        <taxon>Bacteria</taxon>
        <taxon>Pseudomonadati</taxon>
        <taxon>Spirochaetota</taxon>
        <taxon>Spirochaetia</taxon>
        <taxon>Leptospirales</taxon>
        <taxon>Leptospiraceae</taxon>
        <taxon>Leptospira</taxon>
    </lineage>
</organism>
<dbReference type="AlphaFoldDB" id="A0A8B3CHI3"/>
<accession>A0A8B3CHI3</accession>
<comment type="caution">
    <text evidence="1">The sequence shown here is derived from an EMBL/GenBank/DDBJ whole genome shotgun (WGS) entry which is preliminary data.</text>
</comment>
<sequence>MLLKGICFAKIYACLTVSMAYISRYSKFCKLDSETFRLPPSNQTFLNSG</sequence>
<proteinExistence type="predicted"/>